<dbReference type="Gene3D" id="3.40.50.300">
    <property type="entry name" value="P-loop containing nucleotide triphosphate hydrolases"/>
    <property type="match status" value="2"/>
</dbReference>
<dbReference type="PROSITE" id="PS00211">
    <property type="entry name" value="ABC_TRANSPORTER_1"/>
    <property type="match status" value="2"/>
</dbReference>
<dbReference type="PANTHER" id="PTHR24220:SF685">
    <property type="entry name" value="ABC TRANSPORTER RELATED"/>
    <property type="match status" value="1"/>
</dbReference>
<dbReference type="GO" id="GO:0016887">
    <property type="term" value="F:ATP hydrolysis activity"/>
    <property type="evidence" value="ECO:0007669"/>
    <property type="project" value="InterPro"/>
</dbReference>
<feature type="region of interest" description="Disordered" evidence="3">
    <location>
        <begin position="1"/>
        <end position="36"/>
    </location>
</feature>
<dbReference type="PANTHER" id="PTHR24220">
    <property type="entry name" value="IMPORT ATP-BINDING PROTEIN"/>
    <property type="match status" value="1"/>
</dbReference>
<keyword evidence="1" id="KW-0547">Nucleotide-binding</keyword>
<name>A0A6P0HG49_9ACTN</name>
<dbReference type="GO" id="GO:0022857">
    <property type="term" value="F:transmembrane transporter activity"/>
    <property type="evidence" value="ECO:0007669"/>
    <property type="project" value="TreeGrafter"/>
</dbReference>
<evidence type="ECO:0000313" key="6">
    <source>
        <dbReference type="Proteomes" id="UP000468687"/>
    </source>
</evidence>
<evidence type="ECO:0000256" key="1">
    <source>
        <dbReference type="ARBA" id="ARBA00022741"/>
    </source>
</evidence>
<dbReference type="PROSITE" id="PS50893">
    <property type="entry name" value="ABC_TRANSPORTER_2"/>
    <property type="match status" value="2"/>
</dbReference>
<dbReference type="GO" id="GO:0005524">
    <property type="term" value="F:ATP binding"/>
    <property type="evidence" value="ECO:0007669"/>
    <property type="project" value="UniProtKB-KW"/>
</dbReference>
<dbReference type="InterPro" id="IPR027417">
    <property type="entry name" value="P-loop_NTPase"/>
</dbReference>
<dbReference type="SUPFAM" id="SSF52540">
    <property type="entry name" value="P-loop containing nucleoside triphosphate hydrolases"/>
    <property type="match status" value="2"/>
</dbReference>
<evidence type="ECO:0000256" key="3">
    <source>
        <dbReference type="SAM" id="MobiDB-lite"/>
    </source>
</evidence>
<dbReference type="SMART" id="SM00382">
    <property type="entry name" value="AAA"/>
    <property type="match status" value="2"/>
</dbReference>
<proteinExistence type="predicted"/>
<sequence>MGRAPRARRHAVRRPGRDRSRERSVRARGRHQHDERRPLTLALARWEGVRLRRRSDASLVLGPLDLAVEPGERVALVGPSGAGKTLTARLACLPPPADLRLEGTVAVDGRTGLLAQESATALDPGTTVGHQLGLVARTRASDRGAARRAVAAVLDELGLDPAVARRHPTVLSGGQRQRVALALALLAEPELLVADEPTSALDPVTAAEVVATVRRALDSRRTALLLVTHDPAVAAGLCERVVRLADGQVHDGLGPEVGHEGMQAPHVPRVPGEPVLTWSAVSRTWRAPARGGGRGRSTTVGVRDLSLEVRSGEHVAVLGASGAGKSTLVRLAAGRDRPTVGSVRVVARAGRAPALQSVPQDAGGSLTPWRTVRQLLVEALRVDHPDATDLEEARLADLLGVVHLGADLLDRRPATLSGGQRQRVAIARALAAGPRVLLGDEMLSALDAPTRGAVADAVRAHADAAGATLVVCTHDLDVAARLAARIVVLGDGRIVDDGPVALLGAYDAGSPALRALREASGHRVGALR</sequence>
<comment type="caution">
    <text evidence="5">The sequence shown here is derived from an EMBL/GenBank/DDBJ whole genome shotgun (WGS) entry which is preliminary data.</text>
</comment>
<dbReference type="Proteomes" id="UP000468687">
    <property type="component" value="Unassembled WGS sequence"/>
</dbReference>
<evidence type="ECO:0000256" key="2">
    <source>
        <dbReference type="ARBA" id="ARBA00022840"/>
    </source>
</evidence>
<keyword evidence="2 5" id="KW-0067">ATP-binding</keyword>
<dbReference type="InterPro" id="IPR017871">
    <property type="entry name" value="ABC_transporter-like_CS"/>
</dbReference>
<dbReference type="InterPro" id="IPR003593">
    <property type="entry name" value="AAA+_ATPase"/>
</dbReference>
<evidence type="ECO:0000313" key="5">
    <source>
        <dbReference type="EMBL" id="NEN77257.1"/>
    </source>
</evidence>
<dbReference type="InterPro" id="IPR003439">
    <property type="entry name" value="ABC_transporter-like_ATP-bd"/>
</dbReference>
<feature type="domain" description="ABC transporter" evidence="4">
    <location>
        <begin position="44"/>
        <end position="271"/>
    </location>
</feature>
<dbReference type="EMBL" id="JAAGXA010000001">
    <property type="protein sequence ID" value="NEN77257.1"/>
    <property type="molecule type" value="Genomic_DNA"/>
</dbReference>
<dbReference type="InterPro" id="IPR015854">
    <property type="entry name" value="ABC_transpr_LolD-like"/>
</dbReference>
<gene>
    <name evidence="5" type="ORF">G3T38_03105</name>
</gene>
<keyword evidence="6" id="KW-1185">Reference proteome</keyword>
<protein>
    <submittedName>
        <fullName evidence="5">ABC transporter ATP-binding protein</fullName>
    </submittedName>
</protein>
<reference evidence="5 6" key="1">
    <citation type="journal article" date="2014" name="Int. J. Syst. Evol. Microbiol.">
        <title>Nocardioides zeae sp. nov., isolated from the stem of Zea mays.</title>
        <authorList>
            <person name="Glaeser S.P."/>
            <person name="McInroy J.A."/>
            <person name="Busse H.J."/>
            <person name="Kampfer P."/>
        </authorList>
    </citation>
    <scope>NUCLEOTIDE SEQUENCE [LARGE SCALE GENOMIC DNA]</scope>
    <source>
        <strain evidence="5 6">JCM 30728</strain>
    </source>
</reference>
<dbReference type="GO" id="GO:0005886">
    <property type="term" value="C:plasma membrane"/>
    <property type="evidence" value="ECO:0007669"/>
    <property type="project" value="TreeGrafter"/>
</dbReference>
<evidence type="ECO:0000259" key="4">
    <source>
        <dbReference type="PROSITE" id="PS50893"/>
    </source>
</evidence>
<accession>A0A6P0HG49</accession>
<dbReference type="Pfam" id="PF00005">
    <property type="entry name" value="ABC_tran"/>
    <property type="match status" value="2"/>
</dbReference>
<organism evidence="5 6">
    <name type="scientific">Nocardioides zeae</name>
    <dbReference type="NCBI Taxonomy" id="1457234"/>
    <lineage>
        <taxon>Bacteria</taxon>
        <taxon>Bacillati</taxon>
        <taxon>Actinomycetota</taxon>
        <taxon>Actinomycetes</taxon>
        <taxon>Propionibacteriales</taxon>
        <taxon>Nocardioidaceae</taxon>
        <taxon>Nocardioides</taxon>
    </lineage>
</organism>
<dbReference type="AlphaFoldDB" id="A0A6P0HG49"/>
<feature type="domain" description="ABC transporter" evidence="4">
    <location>
        <begin position="276"/>
        <end position="516"/>
    </location>
</feature>
<feature type="compositionally biased region" description="Basic residues" evidence="3">
    <location>
        <begin position="1"/>
        <end position="14"/>
    </location>
</feature>
<dbReference type="RefSeq" id="WP_163770566.1">
    <property type="nucleotide sequence ID" value="NZ_JAAGXA010000001.1"/>
</dbReference>
<feature type="compositionally biased region" description="Basic and acidic residues" evidence="3">
    <location>
        <begin position="15"/>
        <end position="25"/>
    </location>
</feature>